<dbReference type="AlphaFoldDB" id="A0AAN2BKJ4"/>
<protein>
    <recommendedName>
        <fullName evidence="8">Ancillary SecYEG translocon subunit</fullName>
    </recommendedName>
</protein>
<name>A0AAN2BKJ4_9GAMM</name>
<keyword evidence="5" id="KW-0472">Membrane</keyword>
<comment type="subcellular location">
    <subcellularLocation>
        <location evidence="1">Cell membrane</location>
        <topology evidence="1">Single-pass type II membrane protein</topology>
    </subcellularLocation>
</comment>
<evidence type="ECO:0000256" key="6">
    <source>
        <dbReference type="ARBA" id="ARBA00023186"/>
    </source>
</evidence>
<dbReference type="GO" id="GO:0005886">
    <property type="term" value="C:plasma membrane"/>
    <property type="evidence" value="ECO:0007669"/>
    <property type="project" value="UniProtKB-SubCell"/>
</dbReference>
<dbReference type="SUPFAM" id="SSF48452">
    <property type="entry name" value="TPR-like"/>
    <property type="match status" value="1"/>
</dbReference>
<dbReference type="InterPro" id="IPR018704">
    <property type="entry name" value="SecYEG/CpoB_TPR"/>
</dbReference>
<dbReference type="InterPro" id="IPR011990">
    <property type="entry name" value="TPR-like_helical_dom_sf"/>
</dbReference>
<evidence type="ECO:0000313" key="12">
    <source>
        <dbReference type="Proteomes" id="UP001320119"/>
    </source>
</evidence>
<feature type="domain" description="Ancillary SecYEG translocon subunit/Cell division coordinator CpoB TPR" evidence="10">
    <location>
        <begin position="15"/>
        <end position="218"/>
    </location>
</feature>
<dbReference type="GO" id="GO:0044877">
    <property type="term" value="F:protein-containing complex binding"/>
    <property type="evidence" value="ECO:0007669"/>
    <property type="project" value="InterPro"/>
</dbReference>
<dbReference type="PIRSF" id="PIRSF006170">
    <property type="entry name" value="YfgM"/>
    <property type="match status" value="1"/>
</dbReference>
<evidence type="ECO:0000259" key="10">
    <source>
        <dbReference type="Pfam" id="PF09976"/>
    </source>
</evidence>
<dbReference type="RefSeq" id="WP_236982199.1">
    <property type="nucleotide sequence ID" value="NZ_AP023086.1"/>
</dbReference>
<keyword evidence="6" id="KW-0143">Chaperone</keyword>
<keyword evidence="4" id="KW-1133">Transmembrane helix</keyword>
<evidence type="ECO:0000256" key="3">
    <source>
        <dbReference type="ARBA" id="ARBA00022692"/>
    </source>
</evidence>
<dbReference type="Proteomes" id="UP001320119">
    <property type="component" value="Chromosome"/>
</dbReference>
<keyword evidence="12" id="KW-1185">Reference proteome</keyword>
<evidence type="ECO:0000256" key="9">
    <source>
        <dbReference type="SAM" id="MobiDB-lite"/>
    </source>
</evidence>
<accession>A0AAN2BKJ4</accession>
<dbReference type="Pfam" id="PF09976">
    <property type="entry name" value="TPR_21"/>
    <property type="match status" value="1"/>
</dbReference>
<dbReference type="InterPro" id="IPR026039">
    <property type="entry name" value="YfgM"/>
</dbReference>
<keyword evidence="2" id="KW-1003">Cell membrane</keyword>
<feature type="region of interest" description="Disordered" evidence="9">
    <location>
        <begin position="234"/>
        <end position="253"/>
    </location>
</feature>
<sequence>MSEHLTEEEQIEAFKRWWKENGKLTVSAVVLASAGYFGFGAYQSAQEKTDQANSGLYDKVIAAATAQGDAALSPKQKAGVVGAAEAVLAEDNTGLYADLSRFHLAKMAVDAAEYEKAASYLDAVIANSQTQSSVELATLRLARVKAAMGNTDEALALLASSPSDAFTAGYAEARGDVLASLGRLDEAYTAFESAVAALEGQESNGGMRANILKFKMDNARIATASPLAIGTNPHAVNPHAVNPHAATPAEAAE</sequence>
<keyword evidence="3" id="KW-0812">Transmembrane</keyword>
<reference evidence="11 12" key="1">
    <citation type="journal article" date="2022" name="IScience">
        <title>An ultrasensitive nanofiber-based assay for enzymatic hydrolysis and deep-sea microbial degradation of cellulose.</title>
        <authorList>
            <person name="Tsudome M."/>
            <person name="Tachioka M."/>
            <person name="Miyazaki M."/>
            <person name="Uchimura K."/>
            <person name="Tsuda M."/>
            <person name="Takaki Y."/>
            <person name="Deguchi S."/>
        </authorList>
    </citation>
    <scope>NUCLEOTIDE SEQUENCE [LARGE SCALE GENOMIC DNA]</scope>
    <source>
        <strain evidence="11 12">GE09</strain>
    </source>
</reference>
<evidence type="ECO:0000256" key="2">
    <source>
        <dbReference type="ARBA" id="ARBA00022475"/>
    </source>
</evidence>
<evidence type="ECO:0000256" key="7">
    <source>
        <dbReference type="ARBA" id="ARBA00024197"/>
    </source>
</evidence>
<organism evidence="11 12">
    <name type="scientific">Marinagarivorans cellulosilyticus</name>
    <dbReference type="NCBI Taxonomy" id="2721545"/>
    <lineage>
        <taxon>Bacteria</taxon>
        <taxon>Pseudomonadati</taxon>
        <taxon>Pseudomonadota</taxon>
        <taxon>Gammaproteobacteria</taxon>
        <taxon>Cellvibrionales</taxon>
        <taxon>Cellvibrionaceae</taxon>
        <taxon>Marinagarivorans</taxon>
    </lineage>
</organism>
<proteinExistence type="inferred from homology"/>
<evidence type="ECO:0000256" key="5">
    <source>
        <dbReference type="ARBA" id="ARBA00023136"/>
    </source>
</evidence>
<gene>
    <name evidence="11" type="ORF">MARGE09_P2290</name>
</gene>
<dbReference type="PANTHER" id="PTHR38035">
    <property type="entry name" value="UPF0070 PROTEIN YFGM"/>
    <property type="match status" value="1"/>
</dbReference>
<dbReference type="PANTHER" id="PTHR38035:SF1">
    <property type="entry name" value="ANCILLARY SECYEG TRANSLOCON SUBUNIT"/>
    <property type="match status" value="1"/>
</dbReference>
<evidence type="ECO:0000256" key="1">
    <source>
        <dbReference type="ARBA" id="ARBA00004401"/>
    </source>
</evidence>
<evidence type="ECO:0000256" key="8">
    <source>
        <dbReference type="ARBA" id="ARBA00024235"/>
    </source>
</evidence>
<dbReference type="EMBL" id="AP023086">
    <property type="protein sequence ID" value="BCD98089.1"/>
    <property type="molecule type" value="Genomic_DNA"/>
</dbReference>
<comment type="similarity">
    <text evidence="7">Belongs to the YfgM family.</text>
</comment>
<dbReference type="Gene3D" id="1.25.40.10">
    <property type="entry name" value="Tetratricopeptide repeat domain"/>
    <property type="match status" value="1"/>
</dbReference>
<evidence type="ECO:0000256" key="4">
    <source>
        <dbReference type="ARBA" id="ARBA00022989"/>
    </source>
</evidence>
<evidence type="ECO:0000313" key="11">
    <source>
        <dbReference type="EMBL" id="BCD98089.1"/>
    </source>
</evidence>
<dbReference type="KEGG" id="marq:MARGE09_P2290"/>